<dbReference type="InterPro" id="IPR041698">
    <property type="entry name" value="Methyltransf_25"/>
</dbReference>
<keyword evidence="14" id="KW-0547">Nucleotide-binding</keyword>
<evidence type="ECO:0000313" key="24">
    <source>
        <dbReference type="EMBL" id="KGQ11297.1"/>
    </source>
</evidence>
<keyword evidence="9" id="KW-0436">Ligase</keyword>
<gene>
    <name evidence="24" type="ORF">BBAD15_g2951</name>
</gene>
<dbReference type="GO" id="GO:0004141">
    <property type="term" value="F:dethiobiotin synthase activity"/>
    <property type="evidence" value="ECO:0007669"/>
    <property type="project" value="InterPro"/>
</dbReference>
<accession>A0A0A2VY52</accession>
<evidence type="ECO:0000256" key="2">
    <source>
        <dbReference type="ARBA" id="ARBA00001966"/>
    </source>
</evidence>
<dbReference type="SUPFAM" id="SSF52540">
    <property type="entry name" value="P-loop containing nucleoside triphosphate hydrolases"/>
    <property type="match status" value="1"/>
</dbReference>
<comment type="caution">
    <text evidence="24">The sequence shown here is derived from an EMBL/GenBank/DDBJ whole genome shotgun (WGS) entry which is preliminary data.</text>
</comment>
<dbReference type="SFLD" id="SFLDG01278">
    <property type="entry name" value="biotin_synthase_like"/>
    <property type="match status" value="1"/>
</dbReference>
<dbReference type="CDD" id="cd03109">
    <property type="entry name" value="DTBS"/>
    <property type="match status" value="1"/>
</dbReference>
<keyword evidence="11" id="KW-0949">S-adenosyl-L-methionine</keyword>
<dbReference type="InterPro" id="IPR006638">
    <property type="entry name" value="Elp3/MiaA/NifB-like_rSAM"/>
</dbReference>
<comment type="cofactor">
    <cofactor evidence="1">
        <name>pyridoxal 5'-phosphate</name>
        <dbReference type="ChEBI" id="CHEBI:597326"/>
    </cofactor>
</comment>
<dbReference type="UniPathway" id="UPA00078">
    <property type="reaction ID" value="UER00162"/>
</dbReference>
<dbReference type="Pfam" id="PF06968">
    <property type="entry name" value="BATS"/>
    <property type="match status" value="1"/>
</dbReference>
<dbReference type="HAMAP" id="MF_01694">
    <property type="entry name" value="BioB"/>
    <property type="match status" value="1"/>
</dbReference>
<comment type="cofactor">
    <cofactor evidence="2">
        <name>[4Fe-4S] cluster</name>
        <dbReference type="ChEBI" id="CHEBI:49883"/>
    </cofactor>
</comment>
<dbReference type="Gene3D" id="3.20.20.70">
    <property type="entry name" value="Aldolase class I"/>
    <property type="match status" value="1"/>
</dbReference>
<dbReference type="Gene3D" id="3.40.640.10">
    <property type="entry name" value="Type I PLP-dependent aspartate aminotransferase-like (Major domain)"/>
    <property type="match status" value="1"/>
</dbReference>
<dbReference type="GO" id="GO:0051539">
    <property type="term" value="F:4 iron, 4 sulfur cluster binding"/>
    <property type="evidence" value="ECO:0007669"/>
    <property type="project" value="UniProtKB-KW"/>
</dbReference>
<evidence type="ECO:0000256" key="22">
    <source>
        <dbReference type="ARBA" id="ARBA00034078"/>
    </source>
</evidence>
<comment type="similarity">
    <text evidence="5">Belongs to the radical SAM superfamily. Biotin synthase family.</text>
</comment>
<evidence type="ECO:0000256" key="10">
    <source>
        <dbReference type="ARBA" id="ARBA00022679"/>
    </source>
</evidence>
<dbReference type="InterPro" id="IPR007197">
    <property type="entry name" value="rSAM"/>
</dbReference>
<dbReference type="InterPro" id="IPR013785">
    <property type="entry name" value="Aldolase_TIM"/>
</dbReference>
<dbReference type="InterPro" id="IPR024177">
    <property type="entry name" value="Biotin_synthase"/>
</dbReference>
<dbReference type="GO" id="GO:0004076">
    <property type="term" value="F:biotin synthase activity"/>
    <property type="evidence" value="ECO:0007669"/>
    <property type="project" value="UniProtKB-EC"/>
</dbReference>
<dbReference type="PANTHER" id="PTHR22976">
    <property type="entry name" value="BIOTIN SYNTHASE"/>
    <property type="match status" value="1"/>
</dbReference>
<dbReference type="Gene3D" id="3.40.50.150">
    <property type="entry name" value="Vaccinia Virus protein VP39"/>
    <property type="match status" value="1"/>
</dbReference>
<dbReference type="InterPro" id="IPR027417">
    <property type="entry name" value="P-loop_NTPase"/>
</dbReference>
<dbReference type="SMART" id="SM00876">
    <property type="entry name" value="BATS"/>
    <property type="match status" value="1"/>
</dbReference>
<dbReference type="NCBIfam" id="TIGR00433">
    <property type="entry name" value="bioB"/>
    <property type="match status" value="1"/>
</dbReference>
<evidence type="ECO:0000256" key="17">
    <source>
        <dbReference type="ARBA" id="ARBA00022842"/>
    </source>
</evidence>
<proteinExistence type="inferred from homology"/>
<keyword evidence="17" id="KW-0460">Magnesium</keyword>
<dbReference type="HOGENOM" id="CLU_306945_0_0_1"/>
<keyword evidence="12" id="KW-0001">2Fe-2S</keyword>
<keyword evidence="7" id="KW-0004">4Fe-4S</keyword>
<keyword evidence="8" id="KW-0963">Cytoplasm</keyword>
<dbReference type="EMBL" id="ANFO01000227">
    <property type="protein sequence ID" value="KGQ11297.1"/>
    <property type="molecule type" value="Genomic_DNA"/>
</dbReference>
<sequence length="964" mass="104981">MSQVTALFKKPLLDLLFEAQQTHRQHFDPRQVQVSTLLSIKTGACPEDCKYCPQSARYKTGLEAERLMEVEQVLDSARKAKNAGSTRFCMGAAWKNPHERDMPYLEQMVQGVRAMGLETCMTLGTLTEEQAQRLASAGLDYYNHNLDTSPEFYGNIITTRTYQERLDTLDKVRDAGIKVCSGGIVGLGETVTDRAGLLLQLANLPTPPESVPINMLVKVKGTPLADNEDVDAFDFIRTIAVARIMMPTSYVRLSAGREQMSEQTQAMCFMAGANSIFYGCKLLTTPNPEEDKDLQLFRKLGLNPQQTTTEMGDKEQQEQLAGQILNADTDNYYNAAARKPSHPAGQYARNDYLGLSHHPHIVEAWQKGAMQFGVGSGGSGHVTGYSRAHQEFEAQLADWLGFERALLFISGYTANQAVISALAQKTDMLIADKLCHASMMEAAIQSPAQLRRFHHNDVQALSAQLVKPHEGERLVLTEGIFSMDGDAAPLPDIARATRQAGGWLMVDDAHGIGVQGLEGRGSCNLQKIKPDILVVTFGKAFGGSGAAVLCREDVATYLLQFARHLIYSTAMPPAQAVSLQAALKVIQQGDEHRAKLAENIQRFRQGAARLSLNLADSGSAIQPLILVDKVAVAAAFSRAAGSYERFAELQRVCGDNLLAEVTNRPAASVLDAGCGTGWYSRIWRDRGSEVLALDISKAMLERCRQTQSAHRFLEGDIESVPLDDEQVDLAWSNLAVQWCGNLQQGLSELYRVTKPGGCALLQAANTAGYRSVGYKPVASGSEMTPEGIRNSDALALQRNSAVKLPYEEINPLAFLEPTSPHIISAEEQRPITFSAMSAGLEKLAHKADWIQVEGAGGWFTPLSDTTTFAEWAISEQLPVILVVGVKLGCINHAMLTAQAVLAAGLPLAGWIANGVQPAGKRHAEYLATLKQRLPAPLLGEIPWLEDIGDQTALGHYLNLTVITA</sequence>
<dbReference type="SFLD" id="SFLDF00272">
    <property type="entry name" value="biotin_synthase"/>
    <property type="match status" value="1"/>
</dbReference>
<dbReference type="InterPro" id="IPR029063">
    <property type="entry name" value="SAM-dependent_MTases_sf"/>
</dbReference>
<dbReference type="GO" id="GO:0009102">
    <property type="term" value="P:biotin biosynthetic process"/>
    <property type="evidence" value="ECO:0007669"/>
    <property type="project" value="UniProtKB-UniPathway"/>
</dbReference>
<name>A0A0A2VY52_BEABA</name>
<keyword evidence="16" id="KW-0067">ATP-binding</keyword>
<dbReference type="Gene3D" id="3.40.50.300">
    <property type="entry name" value="P-loop containing nucleotide triphosphate hydrolases"/>
    <property type="match status" value="1"/>
</dbReference>
<evidence type="ECO:0000313" key="25">
    <source>
        <dbReference type="Proteomes" id="UP000030106"/>
    </source>
</evidence>
<dbReference type="SFLD" id="SFLDG01060">
    <property type="entry name" value="BATS_domain_containing"/>
    <property type="match status" value="1"/>
</dbReference>
<evidence type="ECO:0000256" key="5">
    <source>
        <dbReference type="ARBA" id="ARBA00010765"/>
    </source>
</evidence>
<keyword evidence="21" id="KW-0496">Mitochondrion</keyword>
<dbReference type="InterPro" id="IPR004839">
    <property type="entry name" value="Aminotransferase_I/II_large"/>
</dbReference>
<dbReference type="GO" id="GO:0008757">
    <property type="term" value="F:S-adenosylmethionine-dependent methyltransferase activity"/>
    <property type="evidence" value="ECO:0007669"/>
    <property type="project" value="InterPro"/>
</dbReference>
<evidence type="ECO:0000256" key="8">
    <source>
        <dbReference type="ARBA" id="ARBA00022490"/>
    </source>
</evidence>
<dbReference type="Pfam" id="PF00155">
    <property type="entry name" value="Aminotran_1_2"/>
    <property type="match status" value="1"/>
</dbReference>
<evidence type="ECO:0000256" key="7">
    <source>
        <dbReference type="ARBA" id="ARBA00022485"/>
    </source>
</evidence>
<dbReference type="PANTHER" id="PTHR22976:SF2">
    <property type="entry name" value="BIOTIN SYNTHASE, MITOCHONDRIAL"/>
    <property type="match status" value="1"/>
</dbReference>
<dbReference type="FunFam" id="3.20.20.70:FF:000011">
    <property type="entry name" value="Biotin synthase"/>
    <property type="match status" value="1"/>
</dbReference>
<dbReference type="GO" id="GO:0000287">
    <property type="term" value="F:magnesium ion binding"/>
    <property type="evidence" value="ECO:0007669"/>
    <property type="project" value="InterPro"/>
</dbReference>
<dbReference type="GO" id="GO:0042803">
    <property type="term" value="F:protein homodimerization activity"/>
    <property type="evidence" value="ECO:0007669"/>
    <property type="project" value="UniProtKB-ARBA"/>
</dbReference>
<dbReference type="SFLD" id="SFLDS00029">
    <property type="entry name" value="Radical_SAM"/>
    <property type="match status" value="1"/>
</dbReference>
<dbReference type="SMART" id="SM00729">
    <property type="entry name" value="Elp3"/>
    <property type="match status" value="1"/>
</dbReference>
<dbReference type="InterPro" id="IPR010722">
    <property type="entry name" value="BATS_dom"/>
</dbReference>
<dbReference type="InterPro" id="IPR015424">
    <property type="entry name" value="PyrdxlP-dep_Trfase"/>
</dbReference>
<evidence type="ECO:0000256" key="11">
    <source>
        <dbReference type="ARBA" id="ARBA00022691"/>
    </source>
</evidence>
<keyword evidence="18" id="KW-0663">Pyridoxal phosphate</keyword>
<dbReference type="CDD" id="cd01335">
    <property type="entry name" value="Radical_SAM"/>
    <property type="match status" value="1"/>
</dbReference>
<comment type="cofactor">
    <cofactor evidence="22">
        <name>[2Fe-2S] cluster</name>
        <dbReference type="ChEBI" id="CHEBI:190135"/>
    </cofactor>
</comment>
<evidence type="ECO:0000256" key="21">
    <source>
        <dbReference type="ARBA" id="ARBA00023128"/>
    </source>
</evidence>
<keyword evidence="19" id="KW-0408">Iron</keyword>
<dbReference type="SUPFAM" id="SSF53383">
    <property type="entry name" value="PLP-dependent transferases"/>
    <property type="match status" value="1"/>
</dbReference>
<dbReference type="Pfam" id="PF13649">
    <property type="entry name" value="Methyltransf_25"/>
    <property type="match status" value="1"/>
</dbReference>
<evidence type="ECO:0000256" key="4">
    <source>
        <dbReference type="ARBA" id="ARBA00008392"/>
    </source>
</evidence>
<dbReference type="PROSITE" id="PS51918">
    <property type="entry name" value="RADICAL_SAM"/>
    <property type="match status" value="1"/>
</dbReference>
<dbReference type="InterPro" id="IPR001917">
    <property type="entry name" value="Aminotrans_II_pyridoxalP_BS"/>
</dbReference>
<evidence type="ECO:0000256" key="15">
    <source>
        <dbReference type="ARBA" id="ARBA00022756"/>
    </source>
</evidence>
<comment type="pathway">
    <text evidence="3">Cofactor biosynthesis; biotin biosynthesis; biotin from 7,8-diaminononanoate: step 2/2.</text>
</comment>
<keyword evidence="13" id="KW-0479">Metal-binding</keyword>
<dbReference type="InterPro" id="IPR058240">
    <property type="entry name" value="rSAM_sf"/>
</dbReference>
<dbReference type="FunFam" id="3.40.50.300:FF:000292">
    <property type="entry name" value="ATP-dependent dethiobiotin synthetase BioD"/>
    <property type="match status" value="1"/>
</dbReference>
<dbReference type="GO" id="GO:0051537">
    <property type="term" value="F:2 iron, 2 sulfur cluster binding"/>
    <property type="evidence" value="ECO:0007669"/>
    <property type="project" value="UniProtKB-KW"/>
</dbReference>
<dbReference type="SUPFAM" id="SSF102114">
    <property type="entry name" value="Radical SAM enzymes"/>
    <property type="match status" value="1"/>
</dbReference>
<comment type="similarity">
    <text evidence="4">Belongs to the class-II pyridoxal-phosphate-dependent aminotransferase family.</text>
</comment>
<evidence type="ECO:0000256" key="18">
    <source>
        <dbReference type="ARBA" id="ARBA00022898"/>
    </source>
</evidence>
<dbReference type="GO" id="GO:0030170">
    <property type="term" value="F:pyridoxal phosphate binding"/>
    <property type="evidence" value="ECO:0007669"/>
    <property type="project" value="InterPro"/>
</dbReference>
<evidence type="ECO:0000256" key="14">
    <source>
        <dbReference type="ARBA" id="ARBA00022741"/>
    </source>
</evidence>
<dbReference type="Pfam" id="PF04055">
    <property type="entry name" value="Radical_SAM"/>
    <property type="match status" value="1"/>
</dbReference>
<dbReference type="InterPro" id="IPR015422">
    <property type="entry name" value="PyrdxlP-dep_Trfase_small"/>
</dbReference>
<organism evidence="24 25">
    <name type="scientific">Beauveria bassiana D1-5</name>
    <dbReference type="NCBI Taxonomy" id="1245745"/>
    <lineage>
        <taxon>Eukaryota</taxon>
        <taxon>Fungi</taxon>
        <taxon>Dikarya</taxon>
        <taxon>Ascomycota</taxon>
        <taxon>Pezizomycotina</taxon>
        <taxon>Sordariomycetes</taxon>
        <taxon>Hypocreomycetidae</taxon>
        <taxon>Hypocreales</taxon>
        <taxon>Cordycipitaceae</taxon>
        <taxon>Beauveria</taxon>
    </lineage>
</organism>
<dbReference type="HAMAP" id="MF_00336">
    <property type="entry name" value="BioD"/>
    <property type="match status" value="1"/>
</dbReference>
<dbReference type="Proteomes" id="UP000030106">
    <property type="component" value="Unassembled WGS sequence"/>
</dbReference>
<dbReference type="Gene3D" id="3.90.1150.10">
    <property type="entry name" value="Aspartate Aminotransferase, domain 1"/>
    <property type="match status" value="1"/>
</dbReference>
<dbReference type="AlphaFoldDB" id="A0A0A2VY52"/>
<evidence type="ECO:0000256" key="13">
    <source>
        <dbReference type="ARBA" id="ARBA00022723"/>
    </source>
</evidence>
<dbReference type="InterPro" id="IPR015421">
    <property type="entry name" value="PyrdxlP-dep_Trfase_major"/>
</dbReference>
<evidence type="ECO:0000256" key="16">
    <source>
        <dbReference type="ARBA" id="ARBA00022840"/>
    </source>
</evidence>
<keyword evidence="10" id="KW-0808">Transferase</keyword>
<evidence type="ECO:0000256" key="19">
    <source>
        <dbReference type="ARBA" id="ARBA00023004"/>
    </source>
</evidence>
<evidence type="ECO:0000256" key="1">
    <source>
        <dbReference type="ARBA" id="ARBA00001933"/>
    </source>
</evidence>
<dbReference type="SUPFAM" id="SSF53335">
    <property type="entry name" value="S-adenosyl-L-methionine-dependent methyltransferases"/>
    <property type="match status" value="1"/>
</dbReference>
<dbReference type="InterPro" id="IPR004472">
    <property type="entry name" value="DTB_synth_BioD"/>
</dbReference>
<evidence type="ECO:0000256" key="3">
    <source>
        <dbReference type="ARBA" id="ARBA00004942"/>
    </source>
</evidence>
<dbReference type="CDD" id="cd02440">
    <property type="entry name" value="AdoMet_MTases"/>
    <property type="match status" value="1"/>
</dbReference>
<evidence type="ECO:0000259" key="23">
    <source>
        <dbReference type="PROSITE" id="PS51918"/>
    </source>
</evidence>
<evidence type="ECO:0000256" key="6">
    <source>
        <dbReference type="ARBA" id="ARBA00012236"/>
    </source>
</evidence>
<dbReference type="NCBIfam" id="TIGR00347">
    <property type="entry name" value="bioD"/>
    <property type="match status" value="1"/>
</dbReference>
<keyword evidence="15" id="KW-0093">Biotin biosynthesis</keyword>
<protein>
    <recommendedName>
        <fullName evidence="6">biotin synthase</fullName>
        <ecNumber evidence="6">2.8.1.6</ecNumber>
    </recommendedName>
</protein>
<feature type="domain" description="Radical SAM core" evidence="23">
    <location>
        <begin position="30"/>
        <end position="248"/>
    </location>
</feature>
<dbReference type="STRING" id="1245745.A0A0A2VY52"/>
<dbReference type="InterPro" id="IPR002684">
    <property type="entry name" value="Biotin_synth/BioAB"/>
</dbReference>
<evidence type="ECO:0000256" key="9">
    <source>
        <dbReference type="ARBA" id="ARBA00022598"/>
    </source>
</evidence>
<evidence type="ECO:0000256" key="12">
    <source>
        <dbReference type="ARBA" id="ARBA00022714"/>
    </source>
</evidence>
<dbReference type="GO" id="GO:0005524">
    <property type="term" value="F:ATP binding"/>
    <property type="evidence" value="ECO:0007669"/>
    <property type="project" value="UniProtKB-KW"/>
</dbReference>
<reference evidence="24 25" key="1">
    <citation type="submission" date="2012-10" db="EMBL/GenBank/DDBJ databases">
        <title>Genome sequencing and analysis of entomopathogenic fungi Beauveria bassiana D1-5.</title>
        <authorList>
            <person name="Li Q."/>
            <person name="Wang L."/>
            <person name="Zhang Z."/>
            <person name="Wang Q."/>
            <person name="Ren J."/>
            <person name="Wang M."/>
            <person name="Xu W."/>
            <person name="Wang J."/>
            <person name="Lu Y."/>
            <person name="Du Q."/>
            <person name="Sun Z."/>
        </authorList>
    </citation>
    <scope>NUCLEOTIDE SEQUENCE [LARGE SCALE GENOMIC DNA]</scope>
    <source>
        <strain evidence="24 25">D1-5</strain>
    </source>
</reference>
<dbReference type="EC" id="2.8.1.6" evidence="6"/>
<dbReference type="Pfam" id="PF13500">
    <property type="entry name" value="AAA_26"/>
    <property type="match status" value="1"/>
</dbReference>
<dbReference type="PROSITE" id="PS00599">
    <property type="entry name" value="AA_TRANSFER_CLASS_2"/>
    <property type="match status" value="1"/>
</dbReference>
<evidence type="ECO:0000256" key="20">
    <source>
        <dbReference type="ARBA" id="ARBA00023014"/>
    </source>
</evidence>
<keyword evidence="20" id="KW-0411">Iron-sulfur</keyword>